<protein>
    <submittedName>
        <fullName evidence="1">Uncharacterized protein</fullName>
    </submittedName>
</protein>
<reference evidence="1" key="1">
    <citation type="submission" date="2022-05" db="EMBL/GenBank/DDBJ databases">
        <title>Chromosome-level genome of Chaenocephalus aceratus.</title>
        <authorList>
            <person name="Park H."/>
        </authorList>
    </citation>
    <scope>NUCLEOTIDE SEQUENCE</scope>
    <source>
        <strain evidence="1">KU_202001</strain>
    </source>
</reference>
<proteinExistence type="predicted"/>
<name>A0ACB9WF99_CHAAC</name>
<comment type="caution">
    <text evidence="1">The sequence shown here is derived from an EMBL/GenBank/DDBJ whole genome shotgun (WGS) entry which is preliminary data.</text>
</comment>
<keyword evidence="2" id="KW-1185">Reference proteome</keyword>
<sequence length="451" mass="50467">MFTFPQESNTAYVKLTPNTLDFGAITVCLRTITDLNRNHALFSLSATPSDNAFLIFKPTADGILVYVHNKPETFGGEDYKVNTWHSICSTWDSVTGVAQLWLDNKPFIRKYVGGARIKNPSIIIGQESNTAYVKLTPNTLDFGAITVCLRTITDLNRNHALFSLSAPAPDNAFLIFKPTTDGIQIYVHNKPETFGGEDYKVNTWHSICSTWDSVTGVAQLWLDNKPFIRKYVGGARIKNPSIIIGQEQDSHGGGFDKTQSFVGMISDVHMWDYTLSACEIQKYMLDRNRTPGNVLNWKALDYRTYGRESNTAYVKLTPNRLDFGAITVCLRTITDLNRNHALFSLSATPSDNAFLIFKPTDDGIQIYVHNKPETFGGEDYKVNTWHSICSTWDSVTGVAQLWLDNKPFIRKYVGGARIKNPSIIIGQEQDSHGGGFDKTQSFVGMISDVHM</sequence>
<organism evidence="1 2">
    <name type="scientific">Chaenocephalus aceratus</name>
    <name type="common">Blackfin icefish</name>
    <name type="synonym">Chaenichthys aceratus</name>
    <dbReference type="NCBI Taxonomy" id="36190"/>
    <lineage>
        <taxon>Eukaryota</taxon>
        <taxon>Metazoa</taxon>
        <taxon>Chordata</taxon>
        <taxon>Craniata</taxon>
        <taxon>Vertebrata</taxon>
        <taxon>Euteleostomi</taxon>
        <taxon>Actinopterygii</taxon>
        <taxon>Neopterygii</taxon>
        <taxon>Teleostei</taxon>
        <taxon>Neoteleostei</taxon>
        <taxon>Acanthomorphata</taxon>
        <taxon>Eupercaria</taxon>
        <taxon>Perciformes</taxon>
        <taxon>Notothenioidei</taxon>
        <taxon>Channichthyidae</taxon>
        <taxon>Chaenocephalus</taxon>
    </lineage>
</organism>
<dbReference type="EMBL" id="CM043800">
    <property type="protein sequence ID" value="KAI4811707.1"/>
    <property type="molecule type" value="Genomic_DNA"/>
</dbReference>
<gene>
    <name evidence="1" type="ORF">KUCAC02_014584</name>
</gene>
<accession>A0ACB9WF99</accession>
<dbReference type="Proteomes" id="UP001057452">
    <property type="component" value="Chromosome 16"/>
</dbReference>
<evidence type="ECO:0000313" key="2">
    <source>
        <dbReference type="Proteomes" id="UP001057452"/>
    </source>
</evidence>
<evidence type="ECO:0000313" key="1">
    <source>
        <dbReference type="EMBL" id="KAI4811707.1"/>
    </source>
</evidence>